<feature type="transmembrane region" description="Helical" evidence="1">
    <location>
        <begin position="377"/>
        <end position="397"/>
    </location>
</feature>
<keyword evidence="3" id="KW-1185">Reference proteome</keyword>
<evidence type="ECO:0000256" key="1">
    <source>
        <dbReference type="SAM" id="Phobius"/>
    </source>
</evidence>
<feature type="transmembrane region" description="Helical" evidence="1">
    <location>
        <begin position="409"/>
        <end position="427"/>
    </location>
</feature>
<dbReference type="Proteomes" id="UP001061958">
    <property type="component" value="Unassembled WGS sequence"/>
</dbReference>
<dbReference type="GO" id="GO:1904294">
    <property type="term" value="P:positive regulation of ERAD pathway"/>
    <property type="evidence" value="ECO:0007669"/>
    <property type="project" value="TreeGrafter"/>
</dbReference>
<keyword evidence="1" id="KW-0472">Membrane</keyword>
<dbReference type="InterPro" id="IPR019144">
    <property type="entry name" value="Membralin"/>
</dbReference>
<name>A0A9C7Q5H0_9RHOD</name>
<dbReference type="GO" id="GO:0005783">
    <property type="term" value="C:endoplasmic reticulum"/>
    <property type="evidence" value="ECO:0007669"/>
    <property type="project" value="TreeGrafter"/>
</dbReference>
<protein>
    <submittedName>
        <fullName evidence="2">Uncharacterized protein</fullName>
    </submittedName>
</protein>
<keyword evidence="1" id="KW-1133">Transmembrane helix</keyword>
<reference evidence="2" key="2">
    <citation type="submission" date="2022-01" db="EMBL/GenBank/DDBJ databases">
        <authorList>
            <person name="Hirooka S."/>
            <person name="Miyagishima S.Y."/>
        </authorList>
    </citation>
    <scope>NUCLEOTIDE SEQUENCE</scope>
    <source>
        <strain evidence="2">NBRC 102759</strain>
    </source>
</reference>
<evidence type="ECO:0000313" key="3">
    <source>
        <dbReference type="Proteomes" id="UP001061958"/>
    </source>
</evidence>
<organism evidence="2 3">
    <name type="scientific">Galdieria partita</name>
    <dbReference type="NCBI Taxonomy" id="83374"/>
    <lineage>
        <taxon>Eukaryota</taxon>
        <taxon>Rhodophyta</taxon>
        <taxon>Bangiophyceae</taxon>
        <taxon>Galdieriales</taxon>
        <taxon>Galdieriaceae</taxon>
        <taxon>Galdieria</taxon>
    </lineage>
</organism>
<reference evidence="2" key="1">
    <citation type="journal article" date="2022" name="Proc. Natl. Acad. Sci. U.S.A.">
        <title>Life cycle and functional genomics of the unicellular red alga Galdieria for elucidating algal and plant evolution and industrial use.</title>
        <authorList>
            <person name="Hirooka S."/>
            <person name="Itabashi T."/>
            <person name="Ichinose T.M."/>
            <person name="Onuma R."/>
            <person name="Fujiwara T."/>
            <person name="Yamashita S."/>
            <person name="Jong L.W."/>
            <person name="Tomita R."/>
            <person name="Iwane A.H."/>
            <person name="Miyagishima S.Y."/>
        </authorList>
    </citation>
    <scope>NUCLEOTIDE SEQUENCE</scope>
    <source>
        <strain evidence="2">NBRC 102759</strain>
    </source>
</reference>
<evidence type="ECO:0000313" key="2">
    <source>
        <dbReference type="EMBL" id="GJQ15722.1"/>
    </source>
</evidence>
<feature type="transmembrane region" description="Helical" evidence="1">
    <location>
        <begin position="348"/>
        <end position="371"/>
    </location>
</feature>
<dbReference type="PANTHER" id="PTHR21650">
    <property type="entry name" value="MEMBRALIN/KINETOCHORE PROTEIN NUF2"/>
    <property type="match status" value="1"/>
</dbReference>
<dbReference type="AlphaFoldDB" id="A0A9C7Q5H0"/>
<sequence length="461" mass="53299">MLASTRTRRRTVNRQRMHSSGFFPELDSPFALCLMWFANWTRCVRHWVFSLSRPQETFSALFQRCVAAVLQSVGSKLEMMAFIHAVASLAIVWTMHIHFVANSSCESVLEPLLKNCSGADGSMADILQIQVVGELFKSNFHSENMKQPISKCSFWSYEEMSVASVSSDWLSFPIAKKGVFQEFLESILLRPTVLRYSSEKGLLLLTQESWPSYNVTFATLEIDLNHRCFGNWFIRKMVLESFVGYDTILVNAVAQHFEHRGYILHMLNGHLINLEVLFDVNLKGESSWFKRSFSWVARKGNVLVTSIFIMGITGTLVTFALREVRSRVVKLTLELQQRRSHHTSIAGLLIRYSVEGAVFVPIITGILFFLLEFFDDYLVAFLVLVLAWVCELFCLISRRHWVSRYYLPRLFFVYFLAFHIYFFSFPCGFSKEALYVCAAFMQHAVIVAWNRWEGPFLRENV</sequence>
<dbReference type="PANTHER" id="PTHR21650:SF4">
    <property type="entry name" value="MEMBRALIN"/>
    <property type="match status" value="1"/>
</dbReference>
<gene>
    <name evidence="2" type="ORF">GpartN1_g7513.t1</name>
</gene>
<accession>A0A9C7Q5H0</accession>
<feature type="transmembrane region" description="Helical" evidence="1">
    <location>
        <begin position="302"/>
        <end position="321"/>
    </location>
</feature>
<dbReference type="OrthoDB" id="6779347at2759"/>
<keyword evidence="1" id="KW-0812">Transmembrane</keyword>
<dbReference type="GO" id="GO:0034976">
    <property type="term" value="P:response to endoplasmic reticulum stress"/>
    <property type="evidence" value="ECO:0007669"/>
    <property type="project" value="TreeGrafter"/>
</dbReference>
<dbReference type="Pfam" id="PF09746">
    <property type="entry name" value="Membralin"/>
    <property type="match status" value="1"/>
</dbReference>
<dbReference type="EMBL" id="BQMJ01000073">
    <property type="protein sequence ID" value="GJQ15722.1"/>
    <property type="molecule type" value="Genomic_DNA"/>
</dbReference>
<proteinExistence type="predicted"/>
<comment type="caution">
    <text evidence="2">The sequence shown here is derived from an EMBL/GenBank/DDBJ whole genome shotgun (WGS) entry which is preliminary data.</text>
</comment>